<evidence type="ECO:0000313" key="3">
    <source>
        <dbReference type="EMBL" id="OQV21490.1"/>
    </source>
</evidence>
<evidence type="ECO:0000313" key="4">
    <source>
        <dbReference type="Proteomes" id="UP000192578"/>
    </source>
</evidence>
<dbReference type="GO" id="GO:0000915">
    <property type="term" value="P:actomyosin contractile ring assembly"/>
    <property type="evidence" value="ECO:0007669"/>
    <property type="project" value="TreeGrafter"/>
</dbReference>
<feature type="compositionally biased region" description="Low complexity" evidence="1">
    <location>
        <begin position="247"/>
        <end position="265"/>
    </location>
</feature>
<feature type="domain" description="PH" evidence="2">
    <location>
        <begin position="583"/>
        <end position="703"/>
    </location>
</feature>
<dbReference type="Gene3D" id="2.30.29.30">
    <property type="entry name" value="Pleckstrin-homology domain (PH domain)/Phosphotyrosine-binding domain (PTB)"/>
    <property type="match status" value="1"/>
</dbReference>
<dbReference type="GO" id="GO:0000281">
    <property type="term" value="P:mitotic cytokinesis"/>
    <property type="evidence" value="ECO:0007669"/>
    <property type="project" value="TreeGrafter"/>
</dbReference>
<dbReference type="Proteomes" id="UP000192578">
    <property type="component" value="Unassembled WGS sequence"/>
</dbReference>
<dbReference type="InterPro" id="IPR037840">
    <property type="entry name" value="PH_Anillin"/>
</dbReference>
<feature type="compositionally biased region" description="Polar residues" evidence="1">
    <location>
        <begin position="213"/>
        <end position="230"/>
    </location>
</feature>
<dbReference type="PANTHER" id="PTHR21538:SF23">
    <property type="entry name" value="ANILLIN"/>
    <property type="match status" value="1"/>
</dbReference>
<proteinExistence type="predicted"/>
<dbReference type="GO" id="GO:0005826">
    <property type="term" value="C:actomyosin contractile ring"/>
    <property type="evidence" value="ECO:0007669"/>
    <property type="project" value="TreeGrafter"/>
</dbReference>
<dbReference type="SUPFAM" id="SSF50729">
    <property type="entry name" value="PH domain-like"/>
    <property type="match status" value="1"/>
</dbReference>
<evidence type="ECO:0000256" key="1">
    <source>
        <dbReference type="SAM" id="MobiDB-lite"/>
    </source>
</evidence>
<dbReference type="InterPro" id="IPR051364">
    <property type="entry name" value="Cytokinesis/Rho-signaling"/>
</dbReference>
<dbReference type="CDD" id="cd01263">
    <property type="entry name" value="PH_anillin"/>
    <property type="match status" value="1"/>
</dbReference>
<dbReference type="InterPro" id="IPR001849">
    <property type="entry name" value="PH_domain"/>
</dbReference>
<name>A0A1W0X2A3_HYPEX</name>
<dbReference type="AlphaFoldDB" id="A0A1W0X2A3"/>
<dbReference type="InterPro" id="IPR012966">
    <property type="entry name" value="AHD"/>
</dbReference>
<dbReference type="EMBL" id="MTYJ01000023">
    <property type="protein sequence ID" value="OQV21490.1"/>
    <property type="molecule type" value="Genomic_DNA"/>
</dbReference>
<dbReference type="Pfam" id="PF00169">
    <property type="entry name" value="PH"/>
    <property type="match status" value="1"/>
</dbReference>
<comment type="caution">
    <text evidence="3">The sequence shown here is derived from an EMBL/GenBank/DDBJ whole genome shotgun (WGS) entry which is preliminary data.</text>
</comment>
<accession>A0A1W0X2A3</accession>
<dbReference type="PROSITE" id="PS50003">
    <property type="entry name" value="PH_DOMAIN"/>
    <property type="match status" value="1"/>
</dbReference>
<keyword evidence="4" id="KW-1185">Reference proteome</keyword>
<dbReference type="SMART" id="SM00233">
    <property type="entry name" value="PH"/>
    <property type="match status" value="1"/>
</dbReference>
<dbReference type="Pfam" id="PF08174">
    <property type="entry name" value="Anillin"/>
    <property type="match status" value="1"/>
</dbReference>
<feature type="compositionally biased region" description="Basic and acidic residues" evidence="1">
    <location>
        <begin position="189"/>
        <end position="198"/>
    </location>
</feature>
<dbReference type="OrthoDB" id="5915976at2759"/>
<evidence type="ECO:0000259" key="2">
    <source>
        <dbReference type="PROSITE" id="PS50003"/>
    </source>
</evidence>
<organism evidence="3 4">
    <name type="scientific">Hypsibius exemplaris</name>
    <name type="common">Freshwater tardigrade</name>
    <dbReference type="NCBI Taxonomy" id="2072580"/>
    <lineage>
        <taxon>Eukaryota</taxon>
        <taxon>Metazoa</taxon>
        <taxon>Ecdysozoa</taxon>
        <taxon>Tardigrada</taxon>
        <taxon>Eutardigrada</taxon>
        <taxon>Parachela</taxon>
        <taxon>Hypsibioidea</taxon>
        <taxon>Hypsibiidae</taxon>
        <taxon>Hypsibius</taxon>
    </lineage>
</organism>
<feature type="region of interest" description="Disordered" evidence="1">
    <location>
        <begin position="157"/>
        <end position="271"/>
    </location>
</feature>
<gene>
    <name evidence="3" type="ORF">BV898_04694</name>
</gene>
<dbReference type="GO" id="GO:0031106">
    <property type="term" value="P:septin ring organization"/>
    <property type="evidence" value="ECO:0007669"/>
    <property type="project" value="TreeGrafter"/>
</dbReference>
<reference evidence="4" key="1">
    <citation type="submission" date="2017-01" db="EMBL/GenBank/DDBJ databases">
        <title>Comparative genomics of anhydrobiosis in the tardigrade Hypsibius dujardini.</title>
        <authorList>
            <person name="Yoshida Y."/>
            <person name="Koutsovoulos G."/>
            <person name="Laetsch D."/>
            <person name="Stevens L."/>
            <person name="Kumar S."/>
            <person name="Horikawa D."/>
            <person name="Ishino K."/>
            <person name="Komine S."/>
            <person name="Tomita M."/>
            <person name="Blaxter M."/>
            <person name="Arakawa K."/>
        </authorList>
    </citation>
    <scope>NUCLEOTIDE SEQUENCE [LARGE SCALE GENOMIC DNA]</scope>
    <source>
        <strain evidence="4">Z151</strain>
    </source>
</reference>
<feature type="compositionally biased region" description="Acidic residues" evidence="1">
    <location>
        <begin position="168"/>
        <end position="179"/>
    </location>
</feature>
<sequence length="719" mass="79651">MAQPKRKFDMTRDMWEQLAVETKNIPSPSPIATKKFATPKKTEVVSPLDSLSPNGSSACVVRDLVSAERTVVTEESKREFFVRRQEESLSDDDPLPPNGSSACVVRDLVSAERTLVTEESKREFFVRQQEESLSDDEPYFNKRTACEITCKTTETITETSVEINYPESTDDDSTGDEDQSGVGKEDDDISVRAREIKMSSRNNSFVSPRKSIGSDNGSHGAESDNQSPRQQQEDCFPIGNSPLKAVSSMSRRSGSSAGSSQSSPSIHDGESGVIQEHENLSSSLPAYENDRHSLASASTAVARSPSLRRRSTTFAVPGLTFSEVYGDSITEGNEAANDTAEELPATDIGREIADLQTEAEFQQSVVAQALMFADRKRKGCLAEIARLKSKIAHHLADESVSLRDPNYNARMAVRGIELALTEAFIDNLRVEKGAEYFIVIVFMLNEQVIATENLCLAEFDRESGIISVPNMFQFHHVEPAFKIEIEAYVIRVPKTQEAADDQKKSHTPGFLKKIIASLPKSASKHDSTSQSASLEQSTTMSLGSTSVSLDNYLDRHFILSGGLVVMNQDVNLQMDLNLELDITCSASGFLTFHCFMDAGTDWIRRWCQLQGSVLYFWRYPDDMEKKVAPLGSFDLKHCLNSAFHKATSQQCARAFSFVLTADRAIFGRSKEPTPTDSTYEYFVAADGKDTLLEWLQKLNTVLKTLHAWNQVVKAVSSEV</sequence>
<protein>
    <submittedName>
        <fullName evidence="3">Actin-binding protein anillin</fullName>
    </submittedName>
</protein>
<dbReference type="InterPro" id="IPR011993">
    <property type="entry name" value="PH-like_dom_sf"/>
</dbReference>
<dbReference type="PANTHER" id="PTHR21538">
    <property type="entry name" value="ANILLIN/RHOTEKIN RTKN"/>
    <property type="match status" value="1"/>
</dbReference>